<dbReference type="PANTHER" id="PTHR11977">
    <property type="entry name" value="VILLIN"/>
    <property type="match status" value="1"/>
</dbReference>
<dbReference type="SMART" id="SM00364">
    <property type="entry name" value="LRR_BAC"/>
    <property type="match status" value="5"/>
</dbReference>
<dbReference type="GO" id="GO:0015629">
    <property type="term" value="C:actin cytoskeleton"/>
    <property type="evidence" value="ECO:0007669"/>
    <property type="project" value="TreeGrafter"/>
</dbReference>
<dbReference type="Pfam" id="PF00560">
    <property type="entry name" value="LRR_1"/>
    <property type="match status" value="2"/>
</dbReference>
<reference evidence="5 6" key="1">
    <citation type="submission" date="2015-12" db="EMBL/GenBank/DDBJ databases">
        <title>The genome of Folsomia candida.</title>
        <authorList>
            <person name="Faddeeva A."/>
            <person name="Derks M.F."/>
            <person name="Anvar Y."/>
            <person name="Smit S."/>
            <person name="Van Straalen N."/>
            <person name="Roelofs D."/>
        </authorList>
    </citation>
    <scope>NUCLEOTIDE SEQUENCE [LARGE SCALE GENOMIC DNA]</scope>
    <source>
        <strain evidence="5 6">VU population</strain>
        <tissue evidence="5">Whole body</tissue>
    </source>
</reference>
<dbReference type="InterPro" id="IPR003591">
    <property type="entry name" value="Leu-rich_rpt_typical-subtyp"/>
</dbReference>
<comment type="caution">
    <text evidence="5">The sequence shown here is derived from an EMBL/GenBank/DDBJ whole genome shotgun (WGS) entry which is preliminary data.</text>
</comment>
<dbReference type="Pfam" id="PF00626">
    <property type="entry name" value="Gelsolin"/>
    <property type="match status" value="4"/>
</dbReference>
<dbReference type="FunFam" id="3.40.20.10:FF:000031">
    <property type="entry name" value="protein flightless-1 homolog isoform X1"/>
    <property type="match status" value="1"/>
</dbReference>
<dbReference type="InterPro" id="IPR001611">
    <property type="entry name" value="Leu-rich_rpt"/>
</dbReference>
<dbReference type="InterPro" id="IPR007123">
    <property type="entry name" value="Gelsolin-like_dom"/>
</dbReference>
<dbReference type="InterPro" id="IPR032675">
    <property type="entry name" value="LRR_dom_sf"/>
</dbReference>
<protein>
    <submittedName>
        <fullName evidence="5">Protein flightless-1</fullName>
    </submittedName>
</protein>
<dbReference type="FunFam" id="3.80.10.10:FF:000054">
    <property type="entry name" value="FLII, actin remodeling protein"/>
    <property type="match status" value="1"/>
</dbReference>
<feature type="domain" description="Gelsolin-like" evidence="4">
    <location>
        <begin position="639"/>
        <end position="712"/>
    </location>
</feature>
<dbReference type="CDD" id="cd11290">
    <property type="entry name" value="gelsolin_S1_like"/>
    <property type="match status" value="1"/>
</dbReference>
<dbReference type="GO" id="GO:0005546">
    <property type="term" value="F:phosphatidylinositol-4,5-bisphosphate binding"/>
    <property type="evidence" value="ECO:0007669"/>
    <property type="project" value="TreeGrafter"/>
</dbReference>
<dbReference type="SUPFAM" id="SSF55753">
    <property type="entry name" value="Actin depolymerizing proteins"/>
    <property type="match status" value="6"/>
</dbReference>
<dbReference type="FunFam" id="3.40.20.10:FF:000034">
    <property type="entry name" value="protein flightless-1 homolog isoform X1"/>
    <property type="match status" value="1"/>
</dbReference>
<dbReference type="STRING" id="158441.A0A226EEV5"/>
<evidence type="ECO:0000259" key="4">
    <source>
        <dbReference type="Pfam" id="PF00626"/>
    </source>
</evidence>
<dbReference type="GO" id="GO:0051016">
    <property type="term" value="P:barbed-end actin filament capping"/>
    <property type="evidence" value="ECO:0007669"/>
    <property type="project" value="TreeGrafter"/>
</dbReference>
<dbReference type="CDD" id="cd11288">
    <property type="entry name" value="gelsolin_S5_like"/>
    <property type="match status" value="1"/>
</dbReference>
<feature type="domain" description="Gelsolin-like" evidence="4">
    <location>
        <begin position="1045"/>
        <end position="1100"/>
    </location>
</feature>
<proteinExistence type="inferred from homology"/>
<dbReference type="CDD" id="cd11280">
    <property type="entry name" value="gelsolin_like"/>
    <property type="match status" value="2"/>
</dbReference>
<dbReference type="FunFam" id="3.40.20.10:FF:000020">
    <property type="entry name" value="protein flightless-1 homolog isoform X1"/>
    <property type="match status" value="1"/>
</dbReference>
<dbReference type="PANTHER" id="PTHR11977:SF51">
    <property type="entry name" value="PROTEIN FLIGHTLESS-1 HOMOLOG"/>
    <property type="match status" value="1"/>
</dbReference>
<dbReference type="PROSITE" id="PS51450">
    <property type="entry name" value="LRR"/>
    <property type="match status" value="3"/>
</dbReference>
<sequence>MKELPQGMDKAKSLLVLNLSNNSIDTIQGNVLMNLTDLLHLDLSNNKLETLPPQTRRLIHLQTMNLNDNPLALFQFRQLPSLVSLQTLYLRNTQRCLTNIPTNLEGLMCLTDIDLSKNALVKIPDGLFTVPTLKRLNMSENLLKEVPMSIDIWQKLEVLNFSRNELVSLPSSLCKLNNLRRLNVNGNKLDFEGIPSGIGKLGYLQIFSAANNQLEMIPEGLCRCGSLKKLILSGNRLITLPDAIHLLTDLEVLDLKDNPDLVIPPKLKPETMVSGRDVRFYNIDFSLQNQLRLAGAIMPPAPPPVPVKDPIARKLRLRRRHGEQAEADTAQAKILKGMKDIAKDKDNKNYNDLKQSEPLKPKRWDEALEKPPLDYSEFFDEDIGQIPGIVIWEIENFLPNQVDETVHGNFYEGDCYIILQTFLDPNNSLDYKIYFWIGSKATLDKRACAAIHAVNLRNYLGAQCRTVREEQSDESEEFLALFEQNLTYIEGGRTASGFFTVDEAEYMTRLYRIHGKGSSIHLEPVFVEYASLDPRFVFLLDDGLKIFVWIGSKSKSTLRPKARLMAEKVNKDERKNLGEIFVFNEGQETPDFWRSLNIESGIQPEEPIQEHVPDDFVAIVGRLYQVYLGMGYLELPQVEVPHNKLLPNLLNTKNVYILDCLSDVFVWIGKKSTRLVRAASLKLSQELFQMIQRPEGYSLVTRVQEGSENQVFKSKFSSWDDVIAVDFTRTAESVARTGADLTKWAEKQETKADLSALFAPRQPSVSEVEAQQLIEEWNEDLEAMEAFVLEGKKFVRLPENELGLFYSSDCYVFLCRYWIPVPTDGSDGKDDNDENDAIEEDFSCVVYFWQGRDAGNMGWLTFTFSLQKKFESLFGNKLEVVRTHQQQESFKFLSHFKQKMFIRSGKRNNVGGEKKEVEFFQLRSNGFSSLCTRCIQIPVDAGLLNSAFCYILKVAFDKEDESGLVYVWIGDKSQDNEAHLAEEIATTYFKPEKYSHLILNEGQEPDNFFWVGLGGRKEYEKDADFMNYTRLFRCSNEKGYFVISEKCSDFCQDDLADDDIMILDNGEQIFLWLGSRSSEVEVKLAYKSAQVYIQHLRAKQPEKQRKLFASIKGRESKKFTKCFHSWGRHRLPPD</sequence>
<feature type="domain" description="Gelsolin-like" evidence="4">
    <location>
        <begin position="402"/>
        <end position="479"/>
    </location>
</feature>
<organism evidence="5 6">
    <name type="scientific">Folsomia candida</name>
    <name type="common">Springtail</name>
    <dbReference type="NCBI Taxonomy" id="158441"/>
    <lineage>
        <taxon>Eukaryota</taxon>
        <taxon>Metazoa</taxon>
        <taxon>Ecdysozoa</taxon>
        <taxon>Arthropoda</taxon>
        <taxon>Hexapoda</taxon>
        <taxon>Collembola</taxon>
        <taxon>Entomobryomorpha</taxon>
        <taxon>Isotomoidea</taxon>
        <taxon>Isotomidae</taxon>
        <taxon>Proisotominae</taxon>
        <taxon>Folsomia</taxon>
    </lineage>
</organism>
<dbReference type="SMART" id="SM00262">
    <property type="entry name" value="GEL"/>
    <property type="match status" value="6"/>
</dbReference>
<evidence type="ECO:0000256" key="1">
    <source>
        <dbReference type="ARBA" id="ARBA00008418"/>
    </source>
</evidence>
<dbReference type="GO" id="GO:0005634">
    <property type="term" value="C:nucleus"/>
    <property type="evidence" value="ECO:0007669"/>
    <property type="project" value="TreeGrafter"/>
</dbReference>
<keyword evidence="2" id="KW-0433">Leucine-rich repeat</keyword>
<dbReference type="InterPro" id="IPR029006">
    <property type="entry name" value="ADF-H/Gelsolin-like_dom_sf"/>
</dbReference>
<dbReference type="CDD" id="cd11292">
    <property type="entry name" value="gelsolin_S3_like"/>
    <property type="match status" value="1"/>
</dbReference>
<dbReference type="GO" id="GO:0005737">
    <property type="term" value="C:cytoplasm"/>
    <property type="evidence" value="ECO:0007669"/>
    <property type="project" value="TreeGrafter"/>
</dbReference>
<dbReference type="PRINTS" id="PR00597">
    <property type="entry name" value="GELSOLIN"/>
</dbReference>
<name>A0A226EEV5_FOLCA</name>
<dbReference type="EMBL" id="LNIX01000004">
    <property type="protein sequence ID" value="OXA56072.1"/>
    <property type="molecule type" value="Genomic_DNA"/>
</dbReference>
<evidence type="ECO:0000256" key="3">
    <source>
        <dbReference type="ARBA" id="ARBA00022737"/>
    </source>
</evidence>
<accession>A0A226EEV5</accession>
<dbReference type="CDD" id="cd11291">
    <property type="entry name" value="gelsolin_S6_like"/>
    <property type="match status" value="1"/>
</dbReference>
<evidence type="ECO:0000256" key="2">
    <source>
        <dbReference type="ARBA" id="ARBA00022614"/>
    </source>
</evidence>
<dbReference type="SUPFAM" id="SSF52058">
    <property type="entry name" value="L domain-like"/>
    <property type="match status" value="1"/>
</dbReference>
<keyword evidence="6" id="KW-1185">Reference proteome</keyword>
<dbReference type="Gene3D" id="3.80.10.10">
    <property type="entry name" value="Ribonuclease Inhibitor"/>
    <property type="match status" value="1"/>
</dbReference>
<dbReference type="OrthoDB" id="20529at2759"/>
<dbReference type="Gene3D" id="3.40.20.10">
    <property type="entry name" value="Severin"/>
    <property type="match status" value="6"/>
</dbReference>
<dbReference type="GO" id="GO:0051014">
    <property type="term" value="P:actin filament severing"/>
    <property type="evidence" value="ECO:0007669"/>
    <property type="project" value="TreeGrafter"/>
</dbReference>
<dbReference type="AlphaFoldDB" id="A0A226EEV5"/>
<dbReference type="GO" id="GO:0030239">
    <property type="term" value="P:myofibril assembly"/>
    <property type="evidence" value="ECO:0007669"/>
    <property type="project" value="TreeGrafter"/>
</dbReference>
<feature type="domain" description="Gelsolin-like" evidence="4">
    <location>
        <begin position="523"/>
        <end position="593"/>
    </location>
</feature>
<dbReference type="SMART" id="SM00369">
    <property type="entry name" value="LRR_TYP"/>
    <property type="match status" value="7"/>
</dbReference>
<dbReference type="GO" id="GO:0051015">
    <property type="term" value="F:actin filament binding"/>
    <property type="evidence" value="ECO:0007669"/>
    <property type="project" value="InterPro"/>
</dbReference>
<dbReference type="GO" id="GO:0008154">
    <property type="term" value="P:actin polymerization or depolymerization"/>
    <property type="evidence" value="ECO:0007669"/>
    <property type="project" value="TreeGrafter"/>
</dbReference>
<dbReference type="InterPro" id="IPR007122">
    <property type="entry name" value="Villin/Gelsolin"/>
</dbReference>
<evidence type="ECO:0000313" key="6">
    <source>
        <dbReference type="Proteomes" id="UP000198287"/>
    </source>
</evidence>
<evidence type="ECO:0000313" key="5">
    <source>
        <dbReference type="EMBL" id="OXA56072.1"/>
    </source>
</evidence>
<gene>
    <name evidence="5" type="ORF">Fcan01_09684</name>
</gene>
<dbReference type="OMA" id="CFHGWSA"/>
<comment type="similarity">
    <text evidence="1">Belongs to the villin/gelsolin family.</text>
</comment>
<keyword evidence="3" id="KW-0677">Repeat</keyword>
<dbReference type="Proteomes" id="UP000198287">
    <property type="component" value="Unassembled WGS sequence"/>
</dbReference>